<dbReference type="EMBL" id="CM046104">
    <property type="protein sequence ID" value="KAI8424478.1"/>
    <property type="molecule type" value="Genomic_DNA"/>
</dbReference>
<sequence>MADLNAISTTHETIFIMGNIKQRLKAKIKRSLHRERMEKVREAKRCFMGARIPEKSIMDAWEDRAQKVSEHRNFTTRKKRKLDIVTAEQNTKSSDYIDFAKASIPFLATATRDRAARPRLGRATYSLV</sequence>
<evidence type="ECO:0000313" key="1">
    <source>
        <dbReference type="EMBL" id="KAI8424478.1"/>
    </source>
</evidence>
<keyword evidence="2" id="KW-1185">Reference proteome</keyword>
<gene>
    <name evidence="1" type="ORF">MSG28_002950</name>
</gene>
<dbReference type="Proteomes" id="UP001064048">
    <property type="component" value="Chromosome 4"/>
</dbReference>
<protein>
    <submittedName>
        <fullName evidence="1">Uncharacterized protein</fullName>
    </submittedName>
</protein>
<reference evidence="1 2" key="1">
    <citation type="journal article" date="2022" name="Genome Biol. Evol.">
        <title>The Spruce Budworm Genome: Reconstructing the Evolutionary History of Antifreeze Proteins.</title>
        <authorList>
            <person name="Beliveau C."/>
            <person name="Gagne P."/>
            <person name="Picq S."/>
            <person name="Vernygora O."/>
            <person name="Keeling C.I."/>
            <person name="Pinkney K."/>
            <person name="Doucet D."/>
            <person name="Wen F."/>
            <person name="Johnston J.S."/>
            <person name="Maaroufi H."/>
            <person name="Boyle B."/>
            <person name="Laroche J."/>
            <person name="Dewar K."/>
            <person name="Juretic N."/>
            <person name="Blackburn G."/>
            <person name="Nisole A."/>
            <person name="Brunet B."/>
            <person name="Brandao M."/>
            <person name="Lumley L."/>
            <person name="Duan J."/>
            <person name="Quan G."/>
            <person name="Lucarotti C.J."/>
            <person name="Roe A.D."/>
            <person name="Sperling F.A.H."/>
            <person name="Levesque R.C."/>
            <person name="Cusson M."/>
        </authorList>
    </citation>
    <scope>NUCLEOTIDE SEQUENCE [LARGE SCALE GENOMIC DNA]</scope>
    <source>
        <strain evidence="1">Glfc:IPQL:Cfum</strain>
    </source>
</reference>
<organism evidence="1 2">
    <name type="scientific">Choristoneura fumiferana</name>
    <name type="common">Spruce budworm moth</name>
    <name type="synonym">Archips fumiferana</name>
    <dbReference type="NCBI Taxonomy" id="7141"/>
    <lineage>
        <taxon>Eukaryota</taxon>
        <taxon>Metazoa</taxon>
        <taxon>Ecdysozoa</taxon>
        <taxon>Arthropoda</taxon>
        <taxon>Hexapoda</taxon>
        <taxon>Insecta</taxon>
        <taxon>Pterygota</taxon>
        <taxon>Neoptera</taxon>
        <taxon>Endopterygota</taxon>
        <taxon>Lepidoptera</taxon>
        <taxon>Glossata</taxon>
        <taxon>Ditrysia</taxon>
        <taxon>Tortricoidea</taxon>
        <taxon>Tortricidae</taxon>
        <taxon>Tortricinae</taxon>
        <taxon>Choristoneura</taxon>
    </lineage>
</organism>
<accession>A0ACC0JJZ7</accession>
<evidence type="ECO:0000313" key="2">
    <source>
        <dbReference type="Proteomes" id="UP001064048"/>
    </source>
</evidence>
<proteinExistence type="predicted"/>
<comment type="caution">
    <text evidence="1">The sequence shown here is derived from an EMBL/GenBank/DDBJ whole genome shotgun (WGS) entry which is preliminary data.</text>
</comment>
<name>A0ACC0JJZ7_CHOFU</name>